<keyword evidence="9" id="KW-0961">Cell wall biogenesis/degradation</keyword>
<keyword evidence="5 10" id="KW-0378">Hydrolase</keyword>
<dbReference type="RefSeq" id="XP_040722819.1">
    <property type="nucleotide sequence ID" value="XM_040871815.1"/>
</dbReference>
<evidence type="ECO:0000256" key="10">
    <source>
        <dbReference type="RuleBase" id="RU361169"/>
    </source>
</evidence>
<keyword evidence="14" id="KW-1185">Reference proteome</keyword>
<evidence type="ECO:0000256" key="11">
    <source>
        <dbReference type="SAM" id="MobiDB-lite"/>
    </source>
</evidence>
<dbReference type="GO" id="GO:0046576">
    <property type="term" value="F:rhamnogalacturonan alpha-L-rhamnopyranosyl-(1-&gt;4)-alpha-D-galactopyranosyluronide lyase activity"/>
    <property type="evidence" value="ECO:0007669"/>
    <property type="project" value="UniProtKB-ARBA"/>
</dbReference>
<comment type="subcellular location">
    <subcellularLocation>
        <location evidence="1">Secreted</location>
    </subcellularLocation>
</comment>
<dbReference type="InterPro" id="IPR011050">
    <property type="entry name" value="Pectin_lyase_fold/virulence"/>
</dbReference>
<sequence>MLFGNLASTTLALALFSPAHAKTSDSQETEKSHHHGRHGKEKSAKFDPEDFVQGLHIEYAPAGTSCTKTQPPVITHPVKPLTGHEIPVPKTGLNYGYSSFDSTKTVACDHKWYKPPRHAVPRCTPAESVPFPKNEEKNCIKIRSVADYHKYVPDAGKSILKHACVILENFAFDSATTMRFKMPPNSFFGCRGTIVGFPDSPIKEEQAMIEYVHGLNSTIAGDHCLIYMQGEKSFNGKHNSASSRAFDISEANGLYVNGITIIQDNAPFFHINGDNILMEDCNVIAATPYPSNDRNADGYQIAANNFTLQKSFIQSGDDLIALRRTTKAVFQCLTTYYGHALAIGGVGQNDLAENVVFRDIEMVGPERAMRIKADKWETGLVKNVLYENIRFYMANTSGISLTQDYTNFPVPDGLPDTGVVFENIRFKNIRGSVSNREPAYLTTLVDILCSAGHSKGGCKKLLFDDVSIVSGDKTQYGSLFVNFDPTGTGLTVGGPQNITKYDSPGKMNKGIPNDNSQTFTHKSPASH</sequence>
<dbReference type="GO" id="GO:0005576">
    <property type="term" value="C:extracellular region"/>
    <property type="evidence" value="ECO:0007669"/>
    <property type="project" value="UniProtKB-SubCell"/>
</dbReference>
<evidence type="ECO:0000256" key="2">
    <source>
        <dbReference type="ARBA" id="ARBA00008834"/>
    </source>
</evidence>
<keyword evidence="13" id="KW-0456">Lyase</keyword>
<evidence type="ECO:0000256" key="12">
    <source>
        <dbReference type="SAM" id="SignalP"/>
    </source>
</evidence>
<dbReference type="EMBL" id="MCFI01000021">
    <property type="protein sequence ID" value="ORY76979.1"/>
    <property type="molecule type" value="Genomic_DNA"/>
</dbReference>
<keyword evidence="4 12" id="KW-0732">Signal</keyword>
<comment type="similarity">
    <text evidence="2 10">Belongs to the glycosyl hydrolase 28 family.</text>
</comment>
<dbReference type="GO" id="GO:0071555">
    <property type="term" value="P:cell wall organization"/>
    <property type="evidence" value="ECO:0007669"/>
    <property type="project" value="UniProtKB-KW"/>
</dbReference>
<organism evidence="13 14">
    <name type="scientific">Protomyces lactucae-debilis</name>
    <dbReference type="NCBI Taxonomy" id="2754530"/>
    <lineage>
        <taxon>Eukaryota</taxon>
        <taxon>Fungi</taxon>
        <taxon>Dikarya</taxon>
        <taxon>Ascomycota</taxon>
        <taxon>Taphrinomycotina</taxon>
        <taxon>Taphrinomycetes</taxon>
        <taxon>Taphrinales</taxon>
        <taxon>Protomycetaceae</taxon>
        <taxon>Protomyces</taxon>
    </lineage>
</organism>
<feature type="region of interest" description="Disordered" evidence="11">
    <location>
        <begin position="20"/>
        <end position="46"/>
    </location>
</feature>
<reference evidence="13 14" key="1">
    <citation type="submission" date="2016-07" db="EMBL/GenBank/DDBJ databases">
        <title>Pervasive Adenine N6-methylation of Active Genes in Fungi.</title>
        <authorList>
            <consortium name="DOE Joint Genome Institute"/>
            <person name="Mondo S.J."/>
            <person name="Dannebaum R.O."/>
            <person name="Kuo R.C."/>
            <person name="Labutti K."/>
            <person name="Haridas S."/>
            <person name="Kuo A."/>
            <person name="Salamov A."/>
            <person name="Ahrendt S.R."/>
            <person name="Lipzen A."/>
            <person name="Sullivan W."/>
            <person name="Andreopoulos W.B."/>
            <person name="Clum A."/>
            <person name="Lindquist E."/>
            <person name="Daum C."/>
            <person name="Ramamoorthy G.K."/>
            <person name="Gryganskyi A."/>
            <person name="Culley D."/>
            <person name="Magnuson J.K."/>
            <person name="James T.Y."/>
            <person name="O'Malley M.A."/>
            <person name="Stajich J.E."/>
            <person name="Spatafora J.W."/>
            <person name="Visel A."/>
            <person name="Grigoriev I.V."/>
        </authorList>
    </citation>
    <scope>NUCLEOTIDE SEQUENCE [LARGE SCALE GENOMIC DNA]</scope>
    <source>
        <strain evidence="13 14">12-1054</strain>
    </source>
</reference>
<dbReference type="InterPro" id="IPR000743">
    <property type="entry name" value="Glyco_hydro_28"/>
</dbReference>
<name>A0A1Y2EZF5_PROLT</name>
<dbReference type="Gene3D" id="2.160.20.10">
    <property type="entry name" value="Single-stranded right-handed beta-helix, Pectin lyase-like"/>
    <property type="match status" value="1"/>
</dbReference>
<feature type="region of interest" description="Disordered" evidence="11">
    <location>
        <begin position="502"/>
        <end position="527"/>
    </location>
</feature>
<feature type="chain" id="PRO_5012282393" evidence="12">
    <location>
        <begin position="22"/>
        <end position="527"/>
    </location>
</feature>
<protein>
    <submittedName>
        <fullName evidence="13">Pectin lyase fold/virulence factor</fullName>
    </submittedName>
</protein>
<accession>A0A1Y2EZF5</accession>
<dbReference type="GeneID" id="63788414"/>
<dbReference type="PANTHER" id="PTHR31736">
    <property type="match status" value="1"/>
</dbReference>
<dbReference type="STRING" id="56484.A0A1Y2EZF5"/>
<dbReference type="GO" id="GO:0005975">
    <property type="term" value="P:carbohydrate metabolic process"/>
    <property type="evidence" value="ECO:0007669"/>
    <property type="project" value="InterPro"/>
</dbReference>
<dbReference type="Pfam" id="PF00295">
    <property type="entry name" value="Glyco_hydro_28"/>
    <property type="match status" value="1"/>
</dbReference>
<evidence type="ECO:0000313" key="14">
    <source>
        <dbReference type="Proteomes" id="UP000193685"/>
    </source>
</evidence>
<evidence type="ECO:0000256" key="1">
    <source>
        <dbReference type="ARBA" id="ARBA00004613"/>
    </source>
</evidence>
<evidence type="ECO:0000256" key="8">
    <source>
        <dbReference type="ARBA" id="ARBA00023295"/>
    </source>
</evidence>
<keyword evidence="3" id="KW-0964">Secreted</keyword>
<evidence type="ECO:0000256" key="4">
    <source>
        <dbReference type="ARBA" id="ARBA00022729"/>
    </source>
</evidence>
<keyword evidence="8 10" id="KW-0326">Glycosidase</keyword>
<dbReference type="InterPro" id="IPR012334">
    <property type="entry name" value="Pectin_lyas_fold"/>
</dbReference>
<dbReference type="PANTHER" id="PTHR31736:SF19">
    <property type="entry name" value="PECTIN LYASE SUPERFAMILY PROTEIN-RELATED"/>
    <property type="match status" value="1"/>
</dbReference>
<evidence type="ECO:0000256" key="3">
    <source>
        <dbReference type="ARBA" id="ARBA00022525"/>
    </source>
</evidence>
<evidence type="ECO:0000256" key="6">
    <source>
        <dbReference type="ARBA" id="ARBA00023157"/>
    </source>
</evidence>
<dbReference type="AlphaFoldDB" id="A0A1Y2EZF5"/>
<evidence type="ECO:0000256" key="7">
    <source>
        <dbReference type="ARBA" id="ARBA00023180"/>
    </source>
</evidence>
<proteinExistence type="inferred from homology"/>
<evidence type="ECO:0000256" key="9">
    <source>
        <dbReference type="ARBA" id="ARBA00023316"/>
    </source>
</evidence>
<feature type="signal peptide" evidence="12">
    <location>
        <begin position="1"/>
        <end position="21"/>
    </location>
</feature>
<keyword evidence="7" id="KW-0325">Glycoprotein</keyword>
<feature type="compositionally biased region" description="Basic and acidic residues" evidence="11">
    <location>
        <begin position="22"/>
        <end position="31"/>
    </location>
</feature>
<dbReference type="OrthoDB" id="187139at2759"/>
<evidence type="ECO:0000256" key="5">
    <source>
        <dbReference type="ARBA" id="ARBA00022801"/>
    </source>
</evidence>
<gene>
    <name evidence="13" type="ORF">BCR37DRAFT_400672</name>
</gene>
<comment type="caution">
    <text evidence="13">The sequence shown here is derived from an EMBL/GenBank/DDBJ whole genome shotgun (WGS) entry which is preliminary data.</text>
</comment>
<keyword evidence="6" id="KW-1015">Disulfide bond</keyword>
<dbReference type="GO" id="GO:0004650">
    <property type="term" value="F:polygalacturonase activity"/>
    <property type="evidence" value="ECO:0007669"/>
    <property type="project" value="InterPro"/>
</dbReference>
<feature type="compositionally biased region" description="Polar residues" evidence="11">
    <location>
        <begin position="513"/>
        <end position="527"/>
    </location>
</feature>
<dbReference type="SUPFAM" id="SSF51126">
    <property type="entry name" value="Pectin lyase-like"/>
    <property type="match status" value="1"/>
</dbReference>
<evidence type="ECO:0000313" key="13">
    <source>
        <dbReference type="EMBL" id="ORY76979.1"/>
    </source>
</evidence>
<dbReference type="Proteomes" id="UP000193685">
    <property type="component" value="Unassembled WGS sequence"/>
</dbReference>